<comment type="cofactor">
    <cofactor evidence="1 4">
        <name>pyridoxal 5'-phosphate</name>
        <dbReference type="ChEBI" id="CHEBI:597326"/>
    </cofactor>
</comment>
<sequence>MDNSTLTIKKHILNENIHKIKAHLNPTTSILAVVKSNAYGFGLVEVAQVLQDEVDVTGFGVAHISEAIELREHGITKPIMLLAGMSEEGVELCVEHDIQILLHNLETLTWLDSFHGKHPQSTFRVNLKINTHFNRFGFKLGSELDTLIPLLKARPWLTINSTYSHPIEGEIAHSDLTIKQHTLYMDAIQTLKNAGINPGKLHFCNSGASEWFGEAHHDMVRLGRRLYMDSIFEDYRIGITEPMTWTATILERKHLNPHDTSGYNRAFTAITPTDIAIINVGYGDGLMLYKQSPLMPVMIHGQKAHVVAVCMDTAIVDVTGIDCNIGDRVVLFGTQDGHTLTSQEVAAVISDEGVSITTMLSNRVIREYIDE</sequence>
<evidence type="ECO:0000256" key="1">
    <source>
        <dbReference type="ARBA" id="ARBA00001933"/>
    </source>
</evidence>
<feature type="binding site" evidence="5">
    <location>
        <position position="311"/>
    </location>
    <ligand>
        <name>substrate</name>
    </ligand>
</feature>
<dbReference type="InterPro" id="IPR029066">
    <property type="entry name" value="PLP-binding_barrel"/>
</dbReference>
<protein>
    <recommendedName>
        <fullName evidence="6">Alanine racemase C-terminal domain-containing protein</fullName>
    </recommendedName>
</protein>
<dbReference type="NCBIfam" id="TIGR00492">
    <property type="entry name" value="alr"/>
    <property type="match status" value="1"/>
</dbReference>
<evidence type="ECO:0000256" key="5">
    <source>
        <dbReference type="PIRSR" id="PIRSR600821-52"/>
    </source>
</evidence>
<evidence type="ECO:0000256" key="4">
    <source>
        <dbReference type="PIRSR" id="PIRSR600821-50"/>
    </source>
</evidence>
<dbReference type="OrthoDB" id="9813814at2"/>
<dbReference type="RefSeq" id="WP_067631062.1">
    <property type="nucleotide sequence ID" value="NZ_CP013213.1"/>
</dbReference>
<keyword evidence="8" id="KW-1185">Reference proteome</keyword>
<proteinExistence type="predicted"/>
<feature type="binding site" evidence="5">
    <location>
        <position position="135"/>
    </location>
    <ligand>
        <name>substrate</name>
    </ligand>
</feature>
<evidence type="ECO:0000256" key="3">
    <source>
        <dbReference type="ARBA" id="ARBA00023235"/>
    </source>
</evidence>
<dbReference type="Proteomes" id="UP000063781">
    <property type="component" value="Chromosome"/>
</dbReference>
<feature type="modified residue" description="N6-(pyridoxal phosphate)lysine" evidence="4">
    <location>
        <position position="35"/>
    </location>
</feature>
<dbReference type="GO" id="GO:0008784">
    <property type="term" value="F:alanine racemase activity"/>
    <property type="evidence" value="ECO:0007669"/>
    <property type="project" value="InterPro"/>
</dbReference>
<dbReference type="STRING" id="1514105.AOC36_02630"/>
<dbReference type="CDD" id="cd00430">
    <property type="entry name" value="PLPDE_III_AR"/>
    <property type="match status" value="1"/>
</dbReference>
<dbReference type="SUPFAM" id="SSF50621">
    <property type="entry name" value="Alanine racemase C-terminal domain-like"/>
    <property type="match status" value="1"/>
</dbReference>
<dbReference type="InterPro" id="IPR001608">
    <property type="entry name" value="Ala_racemase_N"/>
</dbReference>
<dbReference type="FunFam" id="3.20.20.10:FF:000002">
    <property type="entry name" value="Alanine racemase"/>
    <property type="match status" value="1"/>
</dbReference>
<feature type="domain" description="Alanine racemase C-terminal" evidence="6">
    <location>
        <begin position="242"/>
        <end position="369"/>
    </location>
</feature>
<dbReference type="SMART" id="SM01005">
    <property type="entry name" value="Ala_racemase_C"/>
    <property type="match status" value="1"/>
</dbReference>
<evidence type="ECO:0000256" key="2">
    <source>
        <dbReference type="ARBA" id="ARBA00022898"/>
    </source>
</evidence>
<dbReference type="SUPFAM" id="SSF51419">
    <property type="entry name" value="PLP-binding barrel"/>
    <property type="match status" value="1"/>
</dbReference>
<accession>A0A0X8GYT6</accession>
<organism evidence="7 8">
    <name type="scientific">Erysipelothrix larvae</name>
    <dbReference type="NCBI Taxonomy" id="1514105"/>
    <lineage>
        <taxon>Bacteria</taxon>
        <taxon>Bacillati</taxon>
        <taxon>Bacillota</taxon>
        <taxon>Erysipelotrichia</taxon>
        <taxon>Erysipelotrichales</taxon>
        <taxon>Erysipelotrichaceae</taxon>
        <taxon>Erysipelothrix</taxon>
    </lineage>
</organism>
<dbReference type="KEGG" id="erl:AOC36_02630"/>
<dbReference type="PANTHER" id="PTHR30511:SF0">
    <property type="entry name" value="ALANINE RACEMASE, CATABOLIC-RELATED"/>
    <property type="match status" value="1"/>
</dbReference>
<dbReference type="Gene3D" id="3.20.20.10">
    <property type="entry name" value="Alanine racemase"/>
    <property type="match status" value="1"/>
</dbReference>
<dbReference type="PRINTS" id="PR00992">
    <property type="entry name" value="ALARACEMASE"/>
</dbReference>
<dbReference type="InterPro" id="IPR011079">
    <property type="entry name" value="Ala_racemase_C"/>
</dbReference>
<evidence type="ECO:0000259" key="6">
    <source>
        <dbReference type="SMART" id="SM01005"/>
    </source>
</evidence>
<evidence type="ECO:0000313" key="8">
    <source>
        <dbReference type="Proteomes" id="UP000063781"/>
    </source>
</evidence>
<dbReference type="AlphaFoldDB" id="A0A0X8GYT6"/>
<dbReference type="InterPro" id="IPR009006">
    <property type="entry name" value="Ala_racemase/Decarboxylase_C"/>
</dbReference>
<dbReference type="InterPro" id="IPR000821">
    <property type="entry name" value="Ala_racemase"/>
</dbReference>
<dbReference type="GO" id="GO:0005829">
    <property type="term" value="C:cytosol"/>
    <property type="evidence" value="ECO:0007669"/>
    <property type="project" value="TreeGrafter"/>
</dbReference>
<keyword evidence="3" id="KW-0413">Isomerase</keyword>
<dbReference type="Pfam" id="PF00842">
    <property type="entry name" value="Ala_racemase_C"/>
    <property type="match status" value="1"/>
</dbReference>
<keyword evidence="2 4" id="KW-0663">Pyridoxal phosphate</keyword>
<dbReference type="PANTHER" id="PTHR30511">
    <property type="entry name" value="ALANINE RACEMASE"/>
    <property type="match status" value="1"/>
</dbReference>
<dbReference type="EMBL" id="CP013213">
    <property type="protein sequence ID" value="AMC92918.1"/>
    <property type="molecule type" value="Genomic_DNA"/>
</dbReference>
<reference evidence="7 8" key="1">
    <citation type="submission" date="2015-10" db="EMBL/GenBank/DDBJ databases">
        <title>Erysipelothrix larvae sp. LV19 isolated from the larval gut of the rhinoceros beetle, Trypoxylus dichotomus.</title>
        <authorList>
            <person name="Lim S."/>
            <person name="Kim B.-C."/>
        </authorList>
    </citation>
    <scope>NUCLEOTIDE SEQUENCE [LARGE SCALE GENOMIC DNA]</scope>
    <source>
        <strain evidence="7 8">LV19</strain>
    </source>
</reference>
<evidence type="ECO:0000313" key="7">
    <source>
        <dbReference type="EMBL" id="AMC92918.1"/>
    </source>
</evidence>
<dbReference type="GO" id="GO:0006522">
    <property type="term" value="P:alanine metabolic process"/>
    <property type="evidence" value="ECO:0007669"/>
    <property type="project" value="InterPro"/>
</dbReference>
<dbReference type="Gene3D" id="2.40.37.10">
    <property type="entry name" value="Lyase, Ornithine Decarboxylase, Chain A, domain 1"/>
    <property type="match status" value="1"/>
</dbReference>
<dbReference type="Pfam" id="PF01168">
    <property type="entry name" value="Ala_racemase_N"/>
    <property type="match status" value="1"/>
</dbReference>
<gene>
    <name evidence="7" type="ORF">AOC36_02630</name>
</gene>
<dbReference type="GO" id="GO:0030170">
    <property type="term" value="F:pyridoxal phosphate binding"/>
    <property type="evidence" value="ECO:0007669"/>
    <property type="project" value="TreeGrafter"/>
</dbReference>
<name>A0A0X8GYT6_9FIRM</name>